<evidence type="ECO:0000313" key="7">
    <source>
        <dbReference type="Proteomes" id="UP001445335"/>
    </source>
</evidence>
<evidence type="ECO:0000256" key="4">
    <source>
        <dbReference type="ARBA" id="ARBA00047303"/>
    </source>
</evidence>
<comment type="caution">
    <text evidence="6">The sequence shown here is derived from an EMBL/GenBank/DDBJ whole genome shotgun (WGS) entry which is preliminary data.</text>
</comment>
<dbReference type="GO" id="GO:0009411">
    <property type="term" value="P:response to UV"/>
    <property type="evidence" value="ECO:0007669"/>
    <property type="project" value="TreeGrafter"/>
</dbReference>
<sequence>MRTCTPGTPADGDAEPGRAALARRTRSLLAPGSTPDSSLGRAGGTSREDRPGSADTMERSPGALEGSPGYEQERSAALVAAGEAYAGDAAAAGGVRVDEVVRAFCEEVRGNNGAFYRRFVAASYGALWAAYSDLRPMCRHFYEVIREARPCHLYFDLEYVPAVNPGVQGDTLVDALLRLVAAELQSEWGLRLEPDWVWELDSSGPAKWSRHVVVRVPGAALRDTAAAGALVARLLARPEAAALRVRKEVKGAAPGEQHFTSVVDTAVYTRNRHFRVLWSSKGGKSAVLKATGRFATAVGAGKPPQELFLATLVCNTPPGARLLAPAEAPCQMPGAGAGGVLLSGGSRSGEVVALLQRAAAAVKVAWKHSASDAEEEPVASMAEVRRWAEGAVEFIERVAAQRAGGLPAAARTVALCGVAGTVAYSMLGPGSHWCENVGRAHKSNHVFFVVALAEGRYAQKCHDPECAHFRSGWMPLPEHLRLRCA</sequence>
<dbReference type="EC" id="2.7.7.102" evidence="3"/>
<evidence type="ECO:0000313" key="6">
    <source>
        <dbReference type="EMBL" id="KAK9825930.1"/>
    </source>
</evidence>
<dbReference type="GO" id="GO:0003887">
    <property type="term" value="F:DNA-directed DNA polymerase activity"/>
    <property type="evidence" value="ECO:0007669"/>
    <property type="project" value="UniProtKB-EC"/>
</dbReference>
<name>A0AAW1QWM7_9CHLO</name>
<dbReference type="PANTHER" id="PTHR31399:SF0">
    <property type="entry name" value="DNA-DIRECTED PRIMASE_POLYMERASE PROTEIN"/>
    <property type="match status" value="1"/>
</dbReference>
<organism evidence="6 7">
    <name type="scientific">Elliptochloris bilobata</name>
    <dbReference type="NCBI Taxonomy" id="381761"/>
    <lineage>
        <taxon>Eukaryota</taxon>
        <taxon>Viridiplantae</taxon>
        <taxon>Chlorophyta</taxon>
        <taxon>core chlorophytes</taxon>
        <taxon>Trebouxiophyceae</taxon>
        <taxon>Trebouxiophyceae incertae sedis</taxon>
        <taxon>Elliptochloris clade</taxon>
        <taxon>Elliptochloris</taxon>
    </lineage>
</organism>
<dbReference type="EMBL" id="JALJOU010000069">
    <property type="protein sequence ID" value="KAK9825930.1"/>
    <property type="molecule type" value="Genomic_DNA"/>
</dbReference>
<evidence type="ECO:0000256" key="2">
    <source>
        <dbReference type="ARBA" id="ARBA00044677"/>
    </source>
</evidence>
<dbReference type="Proteomes" id="UP001445335">
    <property type="component" value="Unassembled WGS sequence"/>
</dbReference>
<keyword evidence="7" id="KW-1185">Reference proteome</keyword>
<feature type="compositionally biased region" description="Basic and acidic residues" evidence="5">
    <location>
        <begin position="46"/>
        <end position="58"/>
    </location>
</feature>
<reference evidence="6 7" key="1">
    <citation type="journal article" date="2024" name="Nat. Commun.">
        <title>Phylogenomics reveals the evolutionary origins of lichenization in chlorophyte algae.</title>
        <authorList>
            <person name="Puginier C."/>
            <person name="Libourel C."/>
            <person name="Otte J."/>
            <person name="Skaloud P."/>
            <person name="Haon M."/>
            <person name="Grisel S."/>
            <person name="Petersen M."/>
            <person name="Berrin J.G."/>
            <person name="Delaux P.M."/>
            <person name="Dal Grande F."/>
            <person name="Keller J."/>
        </authorList>
    </citation>
    <scope>NUCLEOTIDE SEQUENCE [LARGE SCALE GENOMIC DNA]</scope>
    <source>
        <strain evidence="6 7">SAG 245.80</strain>
    </source>
</reference>
<proteinExistence type="predicted"/>
<dbReference type="GO" id="GO:0006264">
    <property type="term" value="P:mitochondrial DNA replication"/>
    <property type="evidence" value="ECO:0007669"/>
    <property type="project" value="TreeGrafter"/>
</dbReference>
<dbReference type="InterPro" id="IPR044917">
    <property type="entry name" value="PRIMPOL"/>
</dbReference>
<feature type="region of interest" description="Disordered" evidence="5">
    <location>
        <begin position="1"/>
        <end position="71"/>
    </location>
</feature>
<dbReference type="GO" id="GO:0003682">
    <property type="term" value="F:chromatin binding"/>
    <property type="evidence" value="ECO:0007669"/>
    <property type="project" value="TreeGrafter"/>
</dbReference>
<dbReference type="GO" id="GO:0031297">
    <property type="term" value="P:replication fork processing"/>
    <property type="evidence" value="ECO:0007669"/>
    <property type="project" value="TreeGrafter"/>
</dbReference>
<protein>
    <recommendedName>
        <fullName evidence="1">DNA-directed primase/polymerase protein</fullName>
        <ecNumber evidence="3">2.7.7.102</ecNumber>
    </recommendedName>
</protein>
<dbReference type="GO" id="GO:0005759">
    <property type="term" value="C:mitochondrial matrix"/>
    <property type="evidence" value="ECO:0007669"/>
    <property type="project" value="TreeGrafter"/>
</dbReference>
<evidence type="ECO:0000256" key="5">
    <source>
        <dbReference type="SAM" id="MobiDB-lite"/>
    </source>
</evidence>
<evidence type="ECO:0000256" key="1">
    <source>
        <dbReference type="ARBA" id="ARBA00026139"/>
    </source>
</evidence>
<dbReference type="PANTHER" id="PTHR31399">
    <property type="entry name" value="DNA-DIRECTED PRIMASE / POLYMERASE PROTEIN"/>
    <property type="match status" value="1"/>
</dbReference>
<evidence type="ECO:0000256" key="3">
    <source>
        <dbReference type="ARBA" id="ARBA00044768"/>
    </source>
</evidence>
<dbReference type="GO" id="GO:0005634">
    <property type="term" value="C:nucleus"/>
    <property type="evidence" value="ECO:0007669"/>
    <property type="project" value="TreeGrafter"/>
</dbReference>
<comment type="catalytic activity">
    <reaction evidence="4">
        <text>DNA(n) + a 2'-deoxyribonucleoside 5'-triphosphate = DNA(n+1) + diphosphate</text>
        <dbReference type="Rhea" id="RHEA:22508"/>
        <dbReference type="Rhea" id="RHEA-COMP:17339"/>
        <dbReference type="Rhea" id="RHEA-COMP:17340"/>
        <dbReference type="ChEBI" id="CHEBI:33019"/>
        <dbReference type="ChEBI" id="CHEBI:61560"/>
        <dbReference type="ChEBI" id="CHEBI:173112"/>
        <dbReference type="EC" id="2.7.7.7"/>
    </reaction>
    <physiologicalReaction direction="left-to-right" evidence="4">
        <dbReference type="Rhea" id="RHEA:22509"/>
    </physiologicalReaction>
</comment>
<dbReference type="AlphaFoldDB" id="A0AAW1QWM7"/>
<accession>A0AAW1QWM7</accession>
<dbReference type="GO" id="GO:0042276">
    <property type="term" value="P:error-prone translesion synthesis"/>
    <property type="evidence" value="ECO:0007669"/>
    <property type="project" value="InterPro"/>
</dbReference>
<comment type="catalytic activity">
    <reaction evidence="2">
        <text>ssDNA + n NTP = ssDNA/pppN(pN)n-1 hybrid + (n-1) diphosphate.</text>
        <dbReference type="EC" id="2.7.7.102"/>
    </reaction>
</comment>
<dbReference type="Pfam" id="PF03121">
    <property type="entry name" value="Herpes_UL52"/>
    <property type="match status" value="1"/>
</dbReference>
<gene>
    <name evidence="6" type="ORF">WJX81_007732</name>
</gene>